<feature type="non-terminal residue" evidence="2">
    <location>
        <position position="1"/>
    </location>
</feature>
<evidence type="ECO:0000256" key="1">
    <source>
        <dbReference type="SAM" id="MobiDB-lite"/>
    </source>
</evidence>
<accession>X0WMV4</accession>
<reference evidence="2" key="1">
    <citation type="journal article" date="2014" name="Front. Microbiol.">
        <title>High frequency of phylogenetically diverse reductive dehalogenase-homologous genes in deep subseafloor sedimentary metagenomes.</title>
        <authorList>
            <person name="Kawai M."/>
            <person name="Futagami T."/>
            <person name="Toyoda A."/>
            <person name="Takaki Y."/>
            <person name="Nishi S."/>
            <person name="Hori S."/>
            <person name="Arai W."/>
            <person name="Tsubouchi T."/>
            <person name="Morono Y."/>
            <person name="Uchiyama I."/>
            <person name="Ito T."/>
            <person name="Fujiyama A."/>
            <person name="Inagaki F."/>
            <person name="Takami H."/>
        </authorList>
    </citation>
    <scope>NUCLEOTIDE SEQUENCE</scope>
    <source>
        <strain evidence="2">Expedition CK06-06</strain>
    </source>
</reference>
<protein>
    <submittedName>
        <fullName evidence="2">Uncharacterized protein</fullName>
    </submittedName>
</protein>
<organism evidence="2">
    <name type="scientific">marine sediment metagenome</name>
    <dbReference type="NCBI Taxonomy" id="412755"/>
    <lineage>
        <taxon>unclassified sequences</taxon>
        <taxon>metagenomes</taxon>
        <taxon>ecological metagenomes</taxon>
    </lineage>
</organism>
<proteinExistence type="predicted"/>
<feature type="region of interest" description="Disordered" evidence="1">
    <location>
        <begin position="57"/>
        <end position="79"/>
    </location>
</feature>
<gene>
    <name evidence="2" type="ORF">S01H1_70288</name>
</gene>
<sequence length="79" mass="8806">FADDQVGNHKVWIGPQKKSQLKRTPCLTAHLRDRGSAGNETLLSRYSEILLEFKPPAALERGTPPQPQPRVCPQNSAEE</sequence>
<dbReference type="AlphaFoldDB" id="X0WMV4"/>
<dbReference type="EMBL" id="BARS01046730">
    <property type="protein sequence ID" value="GAG32319.1"/>
    <property type="molecule type" value="Genomic_DNA"/>
</dbReference>
<evidence type="ECO:0000313" key="2">
    <source>
        <dbReference type="EMBL" id="GAG32319.1"/>
    </source>
</evidence>
<name>X0WMV4_9ZZZZ</name>
<comment type="caution">
    <text evidence="2">The sequence shown here is derived from an EMBL/GenBank/DDBJ whole genome shotgun (WGS) entry which is preliminary data.</text>
</comment>